<dbReference type="PANTHER" id="PTHR10977:SF3">
    <property type="entry name" value="DIPHOSPHOMEVALONATE DECARBOXYLASE"/>
    <property type="match status" value="1"/>
</dbReference>
<keyword evidence="3 13" id="KW-0444">Lipid biosynthesis</keyword>
<evidence type="ECO:0000256" key="13">
    <source>
        <dbReference type="RuleBase" id="RU363086"/>
    </source>
</evidence>
<dbReference type="InterPro" id="IPR053859">
    <property type="entry name" value="MVD-like_N"/>
</dbReference>
<dbReference type="PIRSF" id="PIRSF015950">
    <property type="entry name" value="Mev_P_decrbx"/>
    <property type="match status" value="1"/>
</dbReference>
<dbReference type="InterPro" id="IPR029765">
    <property type="entry name" value="Mev_diP_decarb"/>
</dbReference>
<dbReference type="Gene3D" id="3.30.230.10">
    <property type="match status" value="1"/>
</dbReference>
<feature type="domain" description="Diphosphomevalonate decarboxylase-like N-terminal" evidence="15">
    <location>
        <begin position="11"/>
        <end position="181"/>
    </location>
</feature>
<keyword evidence="5 12" id="KW-0067">ATP-binding</keyword>
<protein>
    <recommendedName>
        <fullName evidence="2 12">Diphosphomevalonate decarboxylase</fullName>
        <ecNumber evidence="2 12">4.1.1.33</ecNumber>
    </recommendedName>
</protein>
<dbReference type="GO" id="GO:0005524">
    <property type="term" value="F:ATP binding"/>
    <property type="evidence" value="ECO:0007669"/>
    <property type="project" value="UniProtKB-UniRule"/>
</dbReference>
<evidence type="ECO:0000256" key="5">
    <source>
        <dbReference type="ARBA" id="ARBA00022840"/>
    </source>
</evidence>
<keyword evidence="13" id="KW-0152">Cholesterol biosynthesis</keyword>
<dbReference type="NCBIfam" id="TIGR01240">
    <property type="entry name" value="mevDPdecarb"/>
    <property type="match status" value="1"/>
</dbReference>
<evidence type="ECO:0000256" key="6">
    <source>
        <dbReference type="ARBA" id="ARBA00022955"/>
    </source>
</evidence>
<dbReference type="Pfam" id="PF18376">
    <property type="entry name" value="MDD_C"/>
    <property type="match status" value="1"/>
</dbReference>
<keyword evidence="6 13" id="KW-0752">Steroid biosynthesis</keyword>
<dbReference type="GO" id="GO:0004163">
    <property type="term" value="F:diphosphomevalonate decarboxylase activity"/>
    <property type="evidence" value="ECO:0007669"/>
    <property type="project" value="UniProtKB-UniRule"/>
</dbReference>
<evidence type="ECO:0000256" key="8">
    <source>
        <dbReference type="ARBA" id="ARBA00023098"/>
    </source>
</evidence>
<evidence type="ECO:0000256" key="12">
    <source>
        <dbReference type="PIRNR" id="PIRNR015950"/>
    </source>
</evidence>
<organism evidence="16">
    <name type="scientific">Spongospora subterranea</name>
    <dbReference type="NCBI Taxonomy" id="70186"/>
    <lineage>
        <taxon>Eukaryota</taxon>
        <taxon>Sar</taxon>
        <taxon>Rhizaria</taxon>
        <taxon>Endomyxa</taxon>
        <taxon>Phytomyxea</taxon>
        <taxon>Plasmodiophorida</taxon>
        <taxon>Plasmodiophoridae</taxon>
        <taxon>Spongospora</taxon>
    </lineage>
</organism>
<evidence type="ECO:0000256" key="2">
    <source>
        <dbReference type="ARBA" id="ARBA00012296"/>
    </source>
</evidence>
<accession>A0A0H5QW61</accession>
<dbReference type="UniPathway" id="UPA00063"/>
<dbReference type="InterPro" id="IPR005935">
    <property type="entry name" value="Mev_decarb"/>
</dbReference>
<evidence type="ECO:0000256" key="11">
    <source>
        <dbReference type="ARBA" id="ARBA00023239"/>
    </source>
</evidence>
<dbReference type="SUPFAM" id="SSF54211">
    <property type="entry name" value="Ribosomal protein S5 domain 2-like"/>
    <property type="match status" value="1"/>
</dbReference>
<dbReference type="GO" id="GO:0019287">
    <property type="term" value="P:isopentenyl diphosphate biosynthetic process, mevalonate pathway"/>
    <property type="evidence" value="ECO:0007669"/>
    <property type="project" value="UniProtKB-UniRule"/>
</dbReference>
<dbReference type="EMBL" id="HACM01005718">
    <property type="protein sequence ID" value="CRZ06160.1"/>
    <property type="molecule type" value="Transcribed_RNA"/>
</dbReference>
<comment type="catalytic activity">
    <reaction evidence="12 13">
        <text>(R)-5-diphosphomevalonate + ATP = isopentenyl diphosphate + ADP + phosphate + CO2</text>
        <dbReference type="Rhea" id="RHEA:23732"/>
        <dbReference type="ChEBI" id="CHEBI:16526"/>
        <dbReference type="ChEBI" id="CHEBI:30616"/>
        <dbReference type="ChEBI" id="CHEBI:43474"/>
        <dbReference type="ChEBI" id="CHEBI:57557"/>
        <dbReference type="ChEBI" id="CHEBI:128769"/>
        <dbReference type="ChEBI" id="CHEBI:456216"/>
        <dbReference type="EC" id="4.1.1.33"/>
    </reaction>
</comment>
<dbReference type="GO" id="GO:0006695">
    <property type="term" value="P:cholesterol biosynthetic process"/>
    <property type="evidence" value="ECO:0007669"/>
    <property type="project" value="UniProtKB-UniPathway"/>
</dbReference>
<evidence type="ECO:0000256" key="3">
    <source>
        <dbReference type="ARBA" id="ARBA00022516"/>
    </source>
</evidence>
<keyword evidence="8 12" id="KW-0443">Lipid metabolism</keyword>
<comment type="pathway">
    <text evidence="13">Steroid biosynthesis; cholesterol biosynthesis.</text>
</comment>
<dbReference type="PANTHER" id="PTHR10977">
    <property type="entry name" value="DIPHOSPHOMEVALONATE DECARBOXYLASE"/>
    <property type="match status" value="1"/>
</dbReference>
<dbReference type="AlphaFoldDB" id="A0A0H5QW61"/>
<feature type="domain" description="Mvd1 C-terminal" evidence="14">
    <location>
        <begin position="195"/>
        <end position="375"/>
    </location>
</feature>
<keyword evidence="13" id="KW-0153">Cholesterol metabolism</keyword>
<dbReference type="InterPro" id="IPR014721">
    <property type="entry name" value="Ribsml_uS5_D2-typ_fold_subgr"/>
</dbReference>
<dbReference type="Pfam" id="PF22700">
    <property type="entry name" value="MVD-like_N"/>
    <property type="match status" value="1"/>
</dbReference>
<evidence type="ECO:0000259" key="14">
    <source>
        <dbReference type="Pfam" id="PF18376"/>
    </source>
</evidence>
<dbReference type="InterPro" id="IPR020568">
    <property type="entry name" value="Ribosomal_Su5_D2-typ_SF"/>
</dbReference>
<dbReference type="SUPFAM" id="SSF55060">
    <property type="entry name" value="GHMP Kinase, C-terminal domain"/>
    <property type="match status" value="1"/>
</dbReference>
<evidence type="ECO:0000256" key="1">
    <source>
        <dbReference type="ARBA" id="ARBA00008831"/>
    </source>
</evidence>
<dbReference type="InterPro" id="IPR041431">
    <property type="entry name" value="Mvd1_C"/>
</dbReference>
<proteinExistence type="inferred from homology"/>
<dbReference type="GO" id="GO:0005829">
    <property type="term" value="C:cytosol"/>
    <property type="evidence" value="ECO:0007669"/>
    <property type="project" value="InterPro"/>
</dbReference>
<comment type="function">
    <text evidence="13">Catalyzes the ATP dependent decarboxylation of (R)-5-diphosphomevalonate to form isopentenyl diphosphate (IPP). Functions in the mevalonate (MVA) pathway leading to isopentenyl diphosphate (IPP), a key precursor for the biosynthesis of isoprenoids and sterol synthesis.</text>
</comment>
<evidence type="ECO:0000256" key="9">
    <source>
        <dbReference type="ARBA" id="ARBA00023166"/>
    </source>
</evidence>
<keyword evidence="7 13" id="KW-0756">Sterol biosynthesis</keyword>
<dbReference type="EC" id="4.1.1.33" evidence="2 12"/>
<evidence type="ECO:0000256" key="7">
    <source>
        <dbReference type="ARBA" id="ARBA00023011"/>
    </source>
</evidence>
<evidence type="ECO:0000256" key="4">
    <source>
        <dbReference type="ARBA" id="ARBA00022741"/>
    </source>
</evidence>
<evidence type="ECO:0000256" key="10">
    <source>
        <dbReference type="ARBA" id="ARBA00023221"/>
    </source>
</evidence>
<name>A0A0H5QW61_9EUKA</name>
<sequence length="380" mass="40796">MADMATVVCKAPINMAVLKYWGKRDENLILPLHDSLSATLHIECMASSITVTASNQFDQDQMTLNGKVVEMKGNARLQAVIQGCRAIAGPAPESLGGDWSRIKLHLECSNDFPTAAGLASSASGYACLTAALSELYHCKEAYPGQLSAIARQGSGSACRSMYGGFVEWMAGSAADGRDSIAVQIAPESHWAQMRVLILVVSVGEKATGSSIGMQRSTSTSTLLPHRSAEIVPKRIRALSSAIVERDFQSFAELTMKDSNQFHAICADSFPPIFYLNSTSHAIIDAVHKFNEAAGGLVAAYTFDAGPNACIFTLDQNLGKLSQYLLDRFCPIAKFGEFVHDPLSLCPLPPTLNSALFINDSRVNRMIITKVGPGPIARHIA</sequence>
<reference evidence="16" key="1">
    <citation type="submission" date="2015-04" db="EMBL/GenBank/DDBJ databases">
        <title>The genome sequence of the plant pathogenic Rhizarian Plasmodiophora brassicae reveals insights in its biotrophic life cycle and the origin of chitin synthesis.</title>
        <authorList>
            <person name="Schwelm A."/>
            <person name="Fogelqvist J."/>
            <person name="Knaust A."/>
            <person name="Julke S."/>
            <person name="Lilja T."/>
            <person name="Dhandapani V."/>
            <person name="Bonilla-Rosso G."/>
            <person name="Karlsson M."/>
            <person name="Shevchenko A."/>
            <person name="Choi S.R."/>
            <person name="Kim H.G."/>
            <person name="Park J.Y."/>
            <person name="Lim Y.P."/>
            <person name="Ludwig-Muller J."/>
            <person name="Dixelius C."/>
        </authorList>
    </citation>
    <scope>NUCLEOTIDE SEQUENCE</scope>
    <source>
        <tissue evidence="16">Potato root galls</tissue>
    </source>
</reference>
<dbReference type="Gene3D" id="3.30.70.890">
    <property type="entry name" value="GHMP kinase, C-terminal domain"/>
    <property type="match status" value="1"/>
</dbReference>
<dbReference type="InterPro" id="IPR036554">
    <property type="entry name" value="GHMP_kinase_C_sf"/>
</dbReference>
<evidence type="ECO:0000259" key="15">
    <source>
        <dbReference type="Pfam" id="PF22700"/>
    </source>
</evidence>
<keyword evidence="4 12" id="KW-0547">Nucleotide-binding</keyword>
<evidence type="ECO:0000313" key="16">
    <source>
        <dbReference type="EMBL" id="CRZ06160.1"/>
    </source>
</evidence>
<keyword evidence="11 12" id="KW-0456">Lyase</keyword>
<keyword evidence="9 13" id="KW-1207">Sterol metabolism</keyword>
<keyword evidence="10 13" id="KW-0753">Steroid metabolism</keyword>
<dbReference type="FunFam" id="3.30.230.10:FF:000080">
    <property type="entry name" value="Diphosphomevalonate decarboxylase"/>
    <property type="match status" value="1"/>
</dbReference>
<comment type="similarity">
    <text evidence="1 12 13">Belongs to the diphosphomevalonate decarboxylase family.</text>
</comment>